<evidence type="ECO:0000313" key="4">
    <source>
        <dbReference type="Proteomes" id="UP000295066"/>
    </source>
</evidence>
<dbReference type="RefSeq" id="WP_166669932.1">
    <property type="nucleotide sequence ID" value="NZ_SORI01000001.1"/>
</dbReference>
<comment type="caution">
    <text evidence="3">The sequence shown here is derived from an EMBL/GenBank/DDBJ whole genome shotgun (WGS) entry which is preliminary data.</text>
</comment>
<dbReference type="Gene3D" id="3.90.226.30">
    <property type="match status" value="1"/>
</dbReference>
<dbReference type="InterPro" id="IPR048520">
    <property type="entry name" value="LarA_C"/>
</dbReference>
<dbReference type="Gene3D" id="3.40.50.11440">
    <property type="match status" value="1"/>
</dbReference>
<accession>A0A4R8MG15</accession>
<dbReference type="Pfam" id="PF21113">
    <property type="entry name" value="LarA_C"/>
    <property type="match status" value="1"/>
</dbReference>
<organism evidence="3 4">
    <name type="scientific">Aminivibrio pyruvatiphilus</name>
    <dbReference type="NCBI Taxonomy" id="1005740"/>
    <lineage>
        <taxon>Bacteria</taxon>
        <taxon>Thermotogati</taxon>
        <taxon>Synergistota</taxon>
        <taxon>Synergistia</taxon>
        <taxon>Synergistales</taxon>
        <taxon>Aminobacteriaceae</taxon>
        <taxon>Aminivibrio</taxon>
    </lineage>
</organism>
<feature type="domain" description="Lactate racemase C-terminal" evidence="2">
    <location>
        <begin position="274"/>
        <end position="413"/>
    </location>
</feature>
<evidence type="ECO:0000259" key="1">
    <source>
        <dbReference type="Pfam" id="PF09861"/>
    </source>
</evidence>
<evidence type="ECO:0000259" key="2">
    <source>
        <dbReference type="Pfam" id="PF21113"/>
    </source>
</evidence>
<dbReference type="InterPro" id="IPR047926">
    <property type="entry name" value="Ni_dep_LarA"/>
</dbReference>
<dbReference type="AlphaFoldDB" id="A0A4R8MG15"/>
<keyword evidence="4" id="KW-1185">Reference proteome</keyword>
<name>A0A4R8MG15_9BACT</name>
<sequence length="421" mass="45912">MKTVLKWGKEDIFLSIPDKNILAVLEPSGGEPVADLAAEVARLVKHPTAGPSLEETVGANKPKTAAIIVNDMTRSTPTAEMLPPLLEELERLGVPSSGISIVVATGTHRPMNDDETRQTVGDAVFAKYRVENHDCDSPDLVDMGTLSTGNRLMINKTVAESDLRLAIGEVLLHYYAGFAGGRKSILPGVAGRETVMTNHRMMTAPGVGIGVVDGNVLSGEMVEAVEKFCPLHFILNCVSDSSKHIVRVVGGHWYDAWREGIATFRKFNFAPISKKADVVFLSAGGFPKDINMYQAHKALYMASRAVRPGGTLVFFAELAEGYGHKVFEEWAKRRLGIDGAIAAFEADFRFGAHKLYYLARLAKECTILLYSRSGREDSELMFCEKAESLADILPSLAEKYGEDFTSYVIPQGGIVLPMEDV</sequence>
<evidence type="ECO:0000313" key="3">
    <source>
        <dbReference type="EMBL" id="TDY64890.1"/>
    </source>
</evidence>
<proteinExistence type="predicted"/>
<feature type="domain" description="LarA-like N-terminal" evidence="1">
    <location>
        <begin position="8"/>
        <end position="205"/>
    </location>
</feature>
<dbReference type="Proteomes" id="UP000295066">
    <property type="component" value="Unassembled WGS sequence"/>
</dbReference>
<dbReference type="Pfam" id="PF09861">
    <property type="entry name" value="Lar_N"/>
    <property type="match status" value="1"/>
</dbReference>
<gene>
    <name evidence="3" type="ORF">C8D99_10136</name>
</gene>
<protein>
    <submittedName>
        <fullName evidence="3">Nickel-dependent lactate racemase</fullName>
    </submittedName>
</protein>
<dbReference type="GO" id="GO:0050043">
    <property type="term" value="F:lactate racemase activity"/>
    <property type="evidence" value="ECO:0007669"/>
    <property type="project" value="InterPro"/>
</dbReference>
<dbReference type="PANTHER" id="PTHR33171">
    <property type="entry name" value="LAR_N DOMAIN-CONTAINING PROTEIN"/>
    <property type="match status" value="1"/>
</dbReference>
<dbReference type="PANTHER" id="PTHR33171:SF17">
    <property type="entry name" value="LARA-LIKE N-TERMINAL DOMAIN-CONTAINING PROTEIN"/>
    <property type="match status" value="1"/>
</dbReference>
<dbReference type="InterPro" id="IPR048068">
    <property type="entry name" value="LarA-like"/>
</dbReference>
<dbReference type="InterPro" id="IPR043166">
    <property type="entry name" value="LarA-like_C"/>
</dbReference>
<dbReference type="EMBL" id="SORI01000001">
    <property type="protein sequence ID" value="TDY64890.1"/>
    <property type="molecule type" value="Genomic_DNA"/>
</dbReference>
<dbReference type="NCBIfam" id="NF033504">
    <property type="entry name" value="Ni_dep_LarA"/>
    <property type="match status" value="1"/>
</dbReference>
<dbReference type="InterPro" id="IPR018657">
    <property type="entry name" value="LarA-like_N"/>
</dbReference>
<reference evidence="3 4" key="1">
    <citation type="submission" date="2019-03" db="EMBL/GenBank/DDBJ databases">
        <title>Genomic Encyclopedia of Type Strains, Phase IV (KMG-IV): sequencing the most valuable type-strain genomes for metagenomic binning, comparative biology and taxonomic classification.</title>
        <authorList>
            <person name="Goeker M."/>
        </authorList>
    </citation>
    <scope>NUCLEOTIDE SEQUENCE [LARGE SCALE GENOMIC DNA]</scope>
    <source>
        <strain evidence="3 4">DSM 25964</strain>
    </source>
</reference>